<dbReference type="Proteomes" id="UP000792457">
    <property type="component" value="Unassembled WGS sequence"/>
</dbReference>
<dbReference type="Pfam" id="PF10545">
    <property type="entry name" value="MADF_DNA_bdg"/>
    <property type="match status" value="1"/>
</dbReference>
<gene>
    <name evidence="2" type="ORF">J437_LFUL011416</name>
</gene>
<dbReference type="InterPro" id="IPR006578">
    <property type="entry name" value="MADF-dom"/>
</dbReference>
<evidence type="ECO:0000313" key="3">
    <source>
        <dbReference type="Proteomes" id="UP000792457"/>
    </source>
</evidence>
<dbReference type="SMART" id="SM00595">
    <property type="entry name" value="MADF"/>
    <property type="match status" value="1"/>
</dbReference>
<dbReference type="AlphaFoldDB" id="A0A8K0P620"/>
<dbReference type="PROSITE" id="PS51029">
    <property type="entry name" value="MADF"/>
    <property type="match status" value="1"/>
</dbReference>
<protein>
    <recommendedName>
        <fullName evidence="1">MADF domain-containing protein</fullName>
    </recommendedName>
</protein>
<evidence type="ECO:0000259" key="1">
    <source>
        <dbReference type="PROSITE" id="PS51029"/>
    </source>
</evidence>
<name>A0A8K0P620_LADFU</name>
<accession>A0A8K0P620</accession>
<keyword evidence="3" id="KW-1185">Reference proteome</keyword>
<dbReference type="EMBL" id="KZ308602">
    <property type="protein sequence ID" value="KAG8232189.1"/>
    <property type="molecule type" value="Genomic_DNA"/>
</dbReference>
<dbReference type="OrthoDB" id="6152242at2759"/>
<dbReference type="PANTHER" id="PTHR21505">
    <property type="entry name" value="MADF DOMAIN-CONTAINING PROTEIN-RELATED"/>
    <property type="match status" value="1"/>
</dbReference>
<sequence length="303" mass="35367">MPPWTWREQVLSVCVQLKRQVSRSVCGVFRFTKIIHLPHDMSDLRTVSRKFLSEFIALYRSHPCLWKVKSKEYSDRNKKYVAYEELRIKLLEIDSEATKDKVLKKINSLRTCFRKELKKVYESLESEKVAEDIYKPSLWYYEDLTFLVDQELPIKGISNVNSAELDGEEYGMNEPVEGVDISKVSLSEEKPSNLSCSKKKQKVDSSDDVQNLAPTRLEEGKFFMFGKHIAQELQALPYEMALYCKKVINEAIFEAQMGTLNRSSRIVTDMSEPEIEVQRQYVSPCSWYIKRRRKSAVPEVPHQ</sequence>
<reference evidence="2" key="1">
    <citation type="submission" date="2013-04" db="EMBL/GenBank/DDBJ databases">
        <authorList>
            <person name="Qu J."/>
            <person name="Murali S.C."/>
            <person name="Bandaranaike D."/>
            <person name="Bellair M."/>
            <person name="Blankenburg K."/>
            <person name="Chao H."/>
            <person name="Dinh H."/>
            <person name="Doddapaneni H."/>
            <person name="Downs B."/>
            <person name="Dugan-Rocha S."/>
            <person name="Elkadiri S."/>
            <person name="Gnanaolivu R.D."/>
            <person name="Hernandez B."/>
            <person name="Javaid M."/>
            <person name="Jayaseelan J.C."/>
            <person name="Lee S."/>
            <person name="Li M."/>
            <person name="Ming W."/>
            <person name="Munidasa M."/>
            <person name="Muniz J."/>
            <person name="Nguyen L."/>
            <person name="Ongeri F."/>
            <person name="Osuji N."/>
            <person name="Pu L.-L."/>
            <person name="Puazo M."/>
            <person name="Qu C."/>
            <person name="Quiroz J."/>
            <person name="Raj R."/>
            <person name="Weissenberger G."/>
            <person name="Xin Y."/>
            <person name="Zou X."/>
            <person name="Han Y."/>
            <person name="Richards S."/>
            <person name="Worley K."/>
            <person name="Muzny D."/>
            <person name="Gibbs R."/>
        </authorList>
    </citation>
    <scope>NUCLEOTIDE SEQUENCE</scope>
    <source>
        <strain evidence="2">Sampled in the wild</strain>
    </source>
</reference>
<feature type="domain" description="MADF" evidence="1">
    <location>
        <begin position="54"/>
        <end position="152"/>
    </location>
</feature>
<dbReference type="PANTHER" id="PTHR21505:SF8">
    <property type="entry name" value="DPT-YFP REPRESSOR BY OVEREXPRESSION, ISOFORM D-RELATED"/>
    <property type="match status" value="1"/>
</dbReference>
<proteinExistence type="predicted"/>
<reference evidence="2" key="2">
    <citation type="submission" date="2017-10" db="EMBL/GenBank/DDBJ databases">
        <title>Ladona fulva Genome sequencing and assembly.</title>
        <authorList>
            <person name="Murali S."/>
            <person name="Richards S."/>
            <person name="Bandaranaike D."/>
            <person name="Bellair M."/>
            <person name="Blankenburg K."/>
            <person name="Chao H."/>
            <person name="Dinh H."/>
            <person name="Doddapaneni H."/>
            <person name="Dugan-Rocha S."/>
            <person name="Elkadiri S."/>
            <person name="Gnanaolivu R."/>
            <person name="Hernandez B."/>
            <person name="Skinner E."/>
            <person name="Javaid M."/>
            <person name="Lee S."/>
            <person name="Li M."/>
            <person name="Ming W."/>
            <person name="Munidasa M."/>
            <person name="Muniz J."/>
            <person name="Nguyen L."/>
            <person name="Hughes D."/>
            <person name="Osuji N."/>
            <person name="Pu L.-L."/>
            <person name="Puazo M."/>
            <person name="Qu C."/>
            <person name="Quiroz J."/>
            <person name="Raj R."/>
            <person name="Weissenberger G."/>
            <person name="Xin Y."/>
            <person name="Zou X."/>
            <person name="Han Y."/>
            <person name="Worley K."/>
            <person name="Muzny D."/>
            <person name="Gibbs R."/>
        </authorList>
    </citation>
    <scope>NUCLEOTIDE SEQUENCE</scope>
    <source>
        <strain evidence="2">Sampled in the wild</strain>
    </source>
</reference>
<organism evidence="2 3">
    <name type="scientific">Ladona fulva</name>
    <name type="common">Scarce chaser dragonfly</name>
    <name type="synonym">Libellula fulva</name>
    <dbReference type="NCBI Taxonomy" id="123851"/>
    <lineage>
        <taxon>Eukaryota</taxon>
        <taxon>Metazoa</taxon>
        <taxon>Ecdysozoa</taxon>
        <taxon>Arthropoda</taxon>
        <taxon>Hexapoda</taxon>
        <taxon>Insecta</taxon>
        <taxon>Pterygota</taxon>
        <taxon>Palaeoptera</taxon>
        <taxon>Odonata</taxon>
        <taxon>Epiprocta</taxon>
        <taxon>Anisoptera</taxon>
        <taxon>Libelluloidea</taxon>
        <taxon>Libellulidae</taxon>
        <taxon>Ladona</taxon>
    </lineage>
</organism>
<evidence type="ECO:0000313" key="2">
    <source>
        <dbReference type="EMBL" id="KAG8232189.1"/>
    </source>
</evidence>
<comment type="caution">
    <text evidence="2">The sequence shown here is derived from an EMBL/GenBank/DDBJ whole genome shotgun (WGS) entry which is preliminary data.</text>
</comment>